<evidence type="ECO:0000259" key="8">
    <source>
        <dbReference type="Pfam" id="PF00933"/>
    </source>
</evidence>
<comment type="catalytic activity">
    <reaction evidence="1">
        <text>Hydrolysis of terminal non-reducing N-acetyl-D-hexosamine residues in N-acetyl-beta-D-hexosaminides.</text>
        <dbReference type="EC" id="3.2.1.52"/>
    </reaction>
</comment>
<dbReference type="InterPro" id="IPR017853">
    <property type="entry name" value="GH"/>
</dbReference>
<evidence type="ECO:0000313" key="9">
    <source>
        <dbReference type="EMBL" id="MDN4480879.1"/>
    </source>
</evidence>
<reference evidence="9" key="1">
    <citation type="submission" date="2023-06" db="EMBL/GenBank/DDBJ databases">
        <title>Egi l300058.</title>
        <authorList>
            <person name="Gao L."/>
            <person name="Fang B.-Z."/>
            <person name="Li W.-J."/>
        </authorList>
    </citation>
    <scope>NUCLEOTIDE SEQUENCE</scope>
    <source>
        <strain evidence="9">EGI L300058</strain>
    </source>
</reference>
<evidence type="ECO:0000313" key="10">
    <source>
        <dbReference type="Proteomes" id="UP001172708"/>
    </source>
</evidence>
<dbReference type="EC" id="3.2.1.52" evidence="3"/>
<evidence type="ECO:0000256" key="3">
    <source>
        <dbReference type="ARBA" id="ARBA00012663"/>
    </source>
</evidence>
<evidence type="ECO:0000256" key="2">
    <source>
        <dbReference type="ARBA" id="ARBA00005336"/>
    </source>
</evidence>
<dbReference type="Gene3D" id="3.20.20.300">
    <property type="entry name" value="Glycoside hydrolase, family 3, N-terminal domain"/>
    <property type="match status" value="1"/>
</dbReference>
<comment type="caution">
    <text evidence="9">The sequence shown here is derived from an EMBL/GenBank/DDBJ whole genome shotgun (WGS) entry which is preliminary data.</text>
</comment>
<accession>A0ABT8GHN0</accession>
<dbReference type="EMBL" id="JAUHQA010000001">
    <property type="protein sequence ID" value="MDN4480879.1"/>
    <property type="molecule type" value="Genomic_DNA"/>
</dbReference>
<sequence>MAGRRSAAVGIGAATVVAALLVSVAWWPAAQKNAGERIETAPSVTPSPAASAAASPTPSPPPPDLAWGPTADEWDAALETARALPLEEAAGQVIVASIASPSPEATEDLVASLALGGVIVMADAVTDVDGVRALTGAAQAGADSGARDWGAIVGVDQEGGAVARLRGLMPDLPSFMAAGAASDKASVRGVYAQAAVDMHAMGFTVDFAPVADATVGLADPTIRARSAGSDPERVSATVGAALAGFVDGGVVPVVKHFPGHGSVTQDSHDELPVQQVSLADLEARDMAPFASAIEAGAPAVMMAHIALPEWGDGPASLEPAAYEYLREVLGFEGVAMTDALNMGAIQDTHSSGQAAVAALAAGADLLLMPPDPRVARDAIVAAVDRGEVPRERLDEAAARMILLSRWQSAIEPEADEGRDYARELSAAGATVAARDCSAPFVGETVTIAGGWDGDRAALAAALEARGVTVGDEGTRIVLMGGDESSASADVVVAMAGPWGLSASEATVYVGLYGRSVGALAGLADVLVGDVEPLGEWPVDVDVPFDVC</sequence>
<comment type="similarity">
    <text evidence="2">Belongs to the glycosyl hydrolase 3 family.</text>
</comment>
<gene>
    <name evidence="9" type="ORF">QQX02_08105</name>
</gene>
<dbReference type="InterPro" id="IPR001764">
    <property type="entry name" value="Glyco_hydro_3_N"/>
</dbReference>
<feature type="compositionally biased region" description="Low complexity" evidence="6">
    <location>
        <begin position="40"/>
        <end position="56"/>
    </location>
</feature>
<evidence type="ECO:0000256" key="6">
    <source>
        <dbReference type="SAM" id="MobiDB-lite"/>
    </source>
</evidence>
<dbReference type="InterPro" id="IPR036962">
    <property type="entry name" value="Glyco_hydro_3_N_sf"/>
</dbReference>
<dbReference type="PANTHER" id="PTHR30480">
    <property type="entry name" value="BETA-HEXOSAMINIDASE-RELATED"/>
    <property type="match status" value="1"/>
</dbReference>
<evidence type="ECO:0000256" key="5">
    <source>
        <dbReference type="ARBA" id="ARBA00023295"/>
    </source>
</evidence>
<dbReference type="PANTHER" id="PTHR30480:SF13">
    <property type="entry name" value="BETA-HEXOSAMINIDASE"/>
    <property type="match status" value="1"/>
</dbReference>
<feature type="transmembrane region" description="Helical" evidence="7">
    <location>
        <begin position="7"/>
        <end position="27"/>
    </location>
</feature>
<dbReference type="SUPFAM" id="SSF51445">
    <property type="entry name" value="(Trans)glycosidases"/>
    <property type="match status" value="1"/>
</dbReference>
<dbReference type="Pfam" id="PF00933">
    <property type="entry name" value="Glyco_hydro_3"/>
    <property type="match status" value="1"/>
</dbReference>
<proteinExistence type="inferred from homology"/>
<evidence type="ECO:0000256" key="4">
    <source>
        <dbReference type="ARBA" id="ARBA00022801"/>
    </source>
</evidence>
<keyword evidence="7" id="KW-1133">Transmembrane helix</keyword>
<dbReference type="Proteomes" id="UP001172708">
    <property type="component" value="Unassembled WGS sequence"/>
</dbReference>
<keyword evidence="7" id="KW-0472">Membrane</keyword>
<keyword evidence="10" id="KW-1185">Reference proteome</keyword>
<dbReference type="RefSeq" id="WP_301142339.1">
    <property type="nucleotide sequence ID" value="NZ_JAUHQA010000001.1"/>
</dbReference>
<feature type="region of interest" description="Disordered" evidence="6">
    <location>
        <begin position="37"/>
        <end position="70"/>
    </location>
</feature>
<name>A0ABT8GHN0_9MICO</name>
<evidence type="ECO:0000256" key="7">
    <source>
        <dbReference type="SAM" id="Phobius"/>
    </source>
</evidence>
<dbReference type="GO" id="GO:0016787">
    <property type="term" value="F:hydrolase activity"/>
    <property type="evidence" value="ECO:0007669"/>
    <property type="project" value="UniProtKB-KW"/>
</dbReference>
<dbReference type="InterPro" id="IPR050226">
    <property type="entry name" value="NagZ_Beta-hexosaminidase"/>
</dbReference>
<organism evidence="9 10">
    <name type="scientific">Demequina muriae</name>
    <dbReference type="NCBI Taxonomy" id="3051664"/>
    <lineage>
        <taxon>Bacteria</taxon>
        <taxon>Bacillati</taxon>
        <taxon>Actinomycetota</taxon>
        <taxon>Actinomycetes</taxon>
        <taxon>Micrococcales</taxon>
        <taxon>Demequinaceae</taxon>
        <taxon>Demequina</taxon>
    </lineage>
</organism>
<keyword evidence="5" id="KW-0326">Glycosidase</keyword>
<protein>
    <recommendedName>
        <fullName evidence="3">beta-N-acetylhexosaminidase</fullName>
        <ecNumber evidence="3">3.2.1.52</ecNumber>
    </recommendedName>
</protein>
<keyword evidence="7" id="KW-0812">Transmembrane</keyword>
<keyword evidence="4 9" id="KW-0378">Hydrolase</keyword>
<evidence type="ECO:0000256" key="1">
    <source>
        <dbReference type="ARBA" id="ARBA00001231"/>
    </source>
</evidence>
<feature type="domain" description="Glycoside hydrolase family 3 N-terminal" evidence="8">
    <location>
        <begin position="88"/>
        <end position="401"/>
    </location>
</feature>